<dbReference type="EMBL" id="NEFY01000010">
    <property type="protein sequence ID" value="OZC35488.1"/>
    <property type="molecule type" value="Genomic_DNA"/>
</dbReference>
<sequence>MRYAKIFLLLLSVAFSPQSLAVVCTNVFQANDGENAGLTGGDEQLDLSGVPWSSTGDLPDGPLGSGDYYVGDGSYDPIVLLPEAKVRIFVDGDLTLGNNARINANGDASKLLIVVRGDIDVGNGAIISGLLYATGDIDIGQGQGGGSLPDITGGLAAAGEIDLPRRAQVAVDYTGIDDGLLTELCVFPVELRANGIRGPVVEVQVGEEVEVTAIAEQCPIAASPPFSDRWVDRWYLNDQVIGGYRGDLSPCERAPVFLDSREFQSEGDYIYRYETEYCDSFFCFGDREPFEIAELIVRVVAADAAIDHYEIKHDGVALTCQPETIEIRACANSTCTELVPDISAVSLAPSSGWIGGNTVALEAGKGSATIQITDFEGEVFSAFLGVTGSTPSVQPQPETLCKVGGSLSAENCELLFFKSGLAFDVPPLISHRPSGPFQLRAVRQDDDTQACVSAFEGSVEKVVRFSSAYLDPNGDNRTNKRPVSVNGKEVSLDSNSPTGLTLSFDDQGVAEIDVSYLDAGEVQLSALYLGSEATGDDGLVMPGVDSFVAVPAGFCVTSAGDCSAGDSSCPPFRKAGESFDLSIQAVGWQSDADSDFCIGNPTTPNFMLPDIPLQLELVEPNEVGAVPGTLPEGAESYVHSRSSDATEVVSLSQSEVGVFRFRTAPEPGAYLERDLPPAVSQPIGRFYPDRFRVTVEDGELGGECEPDAFVYTGQEFGWKLAASALIEPLSIQGEVTKNYTFDGFRSLFEDDITRSGPEELVALNNDDEPMKLGSDMKGAALTVSSPGQLEYRYHSEDKFWFEKTPAARRAPFYPKVQFALSDIEDGDGVRSELPRNDIRPEMPAEVRYGRLVMENVYGPENLEPPAVLRMPFEVEVFDGDRFDRHSDDSCNSWNADGVNVVEAPARHTLKPDSGTFVDGKGEPLSISPTGERGTDVLEWSVSTWLQDFWGREPENPGEPAEGELQNPRATATFGVYRGNDRIIYWREVPAN</sequence>
<dbReference type="RefSeq" id="WP_094625515.1">
    <property type="nucleotide sequence ID" value="NZ_NEFY01000010.1"/>
</dbReference>
<organism evidence="5 6">
    <name type="scientific">Marinobacter vinifirmus</name>
    <dbReference type="NCBI Taxonomy" id="355591"/>
    <lineage>
        <taxon>Bacteria</taxon>
        <taxon>Pseudomonadati</taxon>
        <taxon>Pseudomonadota</taxon>
        <taxon>Gammaproteobacteria</taxon>
        <taxon>Pseudomonadales</taxon>
        <taxon>Marinobacteraceae</taxon>
        <taxon>Marinobacter</taxon>
    </lineage>
</organism>
<feature type="chain" id="PRO_5030514174" description="MSHA biogenesis protein MshQ" evidence="2">
    <location>
        <begin position="22"/>
        <end position="991"/>
    </location>
</feature>
<feature type="signal peptide" evidence="2">
    <location>
        <begin position="1"/>
        <end position="21"/>
    </location>
</feature>
<name>A0A7Z1DT19_9GAMM</name>
<evidence type="ECO:0000313" key="6">
    <source>
        <dbReference type="Proteomes" id="UP000216984"/>
    </source>
</evidence>
<evidence type="ECO:0000259" key="4">
    <source>
        <dbReference type="Pfam" id="PF23981"/>
    </source>
</evidence>
<evidence type="ECO:0000313" key="5">
    <source>
        <dbReference type="EMBL" id="OZC35488.1"/>
    </source>
</evidence>
<evidence type="ECO:0000256" key="2">
    <source>
        <dbReference type="SAM" id="SignalP"/>
    </source>
</evidence>
<keyword evidence="6" id="KW-1185">Reference proteome</keyword>
<dbReference type="InterPro" id="IPR046524">
    <property type="entry name" value="DUF6701"/>
</dbReference>
<dbReference type="Pfam" id="PF20419">
    <property type="entry name" value="DUF6701"/>
    <property type="match status" value="1"/>
</dbReference>
<evidence type="ECO:0000256" key="1">
    <source>
        <dbReference type="SAM" id="MobiDB-lite"/>
    </source>
</evidence>
<evidence type="ECO:0008006" key="7">
    <source>
        <dbReference type="Google" id="ProtNLM"/>
    </source>
</evidence>
<proteinExistence type="predicted"/>
<feature type="region of interest" description="Disordered" evidence="1">
    <location>
        <begin position="910"/>
        <end position="932"/>
    </location>
</feature>
<reference evidence="5 6" key="1">
    <citation type="submission" date="2017-06" db="EMBL/GenBank/DDBJ databases">
        <title>Draft genome sequence of the halophilic bacterium Marinobacter vinifirmus FB1.</title>
        <authorList>
            <person name="Stepanov V.G."/>
            <person name="Roberts D.J."/>
            <person name="Fox G.E."/>
        </authorList>
    </citation>
    <scope>NUCLEOTIDE SEQUENCE [LARGE SCALE GENOMIC DNA]</scope>
    <source>
        <strain evidence="5 6">FB1</strain>
    </source>
</reference>
<dbReference type="Proteomes" id="UP000216984">
    <property type="component" value="Unassembled WGS sequence"/>
</dbReference>
<dbReference type="Pfam" id="PF23981">
    <property type="entry name" value="DUF7305"/>
    <property type="match status" value="1"/>
</dbReference>
<evidence type="ECO:0000259" key="3">
    <source>
        <dbReference type="Pfam" id="PF20419"/>
    </source>
</evidence>
<comment type="caution">
    <text evidence="5">The sequence shown here is derived from an EMBL/GenBank/DDBJ whole genome shotgun (WGS) entry which is preliminary data.</text>
</comment>
<gene>
    <name evidence="5" type="ORF">B9Q17_07370</name>
</gene>
<protein>
    <recommendedName>
        <fullName evidence="7">MSHA biogenesis protein MshQ</fullName>
    </recommendedName>
</protein>
<accession>A0A7Z1DT19</accession>
<dbReference type="InterPro" id="IPR055729">
    <property type="entry name" value="DUF7305"/>
</dbReference>
<feature type="domain" description="DUF7305" evidence="4">
    <location>
        <begin position="83"/>
        <end position="168"/>
    </location>
</feature>
<keyword evidence="2" id="KW-0732">Signal</keyword>
<feature type="domain" description="DUF6701" evidence="3">
    <location>
        <begin position="399"/>
        <end position="988"/>
    </location>
</feature>
<dbReference type="AlphaFoldDB" id="A0A7Z1DT19"/>